<accession>A0AAN8WBF8</accession>
<organism evidence="1 2">
    <name type="scientific">Dillenia turbinata</name>
    <dbReference type="NCBI Taxonomy" id="194707"/>
    <lineage>
        <taxon>Eukaryota</taxon>
        <taxon>Viridiplantae</taxon>
        <taxon>Streptophyta</taxon>
        <taxon>Embryophyta</taxon>
        <taxon>Tracheophyta</taxon>
        <taxon>Spermatophyta</taxon>
        <taxon>Magnoliopsida</taxon>
        <taxon>eudicotyledons</taxon>
        <taxon>Gunneridae</taxon>
        <taxon>Pentapetalae</taxon>
        <taxon>Dilleniales</taxon>
        <taxon>Dilleniaceae</taxon>
        <taxon>Dillenia</taxon>
    </lineage>
</organism>
<dbReference type="EMBL" id="JBAMMX010000004">
    <property type="protein sequence ID" value="KAK6942792.1"/>
    <property type="molecule type" value="Genomic_DNA"/>
</dbReference>
<keyword evidence="2" id="KW-1185">Reference proteome</keyword>
<evidence type="ECO:0000313" key="1">
    <source>
        <dbReference type="EMBL" id="KAK6942792.1"/>
    </source>
</evidence>
<dbReference type="Proteomes" id="UP001370490">
    <property type="component" value="Unassembled WGS sequence"/>
</dbReference>
<proteinExistence type="predicted"/>
<protein>
    <submittedName>
        <fullName evidence="1">Uncharacterized protein</fullName>
    </submittedName>
</protein>
<evidence type="ECO:0000313" key="2">
    <source>
        <dbReference type="Proteomes" id="UP001370490"/>
    </source>
</evidence>
<reference evidence="1 2" key="1">
    <citation type="submission" date="2023-12" db="EMBL/GenBank/DDBJ databases">
        <title>A high-quality genome assembly for Dillenia turbinata (Dilleniales).</title>
        <authorList>
            <person name="Chanderbali A."/>
        </authorList>
    </citation>
    <scope>NUCLEOTIDE SEQUENCE [LARGE SCALE GENOMIC DNA]</scope>
    <source>
        <strain evidence="1">LSX21</strain>
        <tissue evidence="1">Leaf</tissue>
    </source>
</reference>
<gene>
    <name evidence="1" type="ORF">RJ641_028169</name>
</gene>
<name>A0AAN8WBF8_9MAGN</name>
<comment type="caution">
    <text evidence="1">The sequence shown here is derived from an EMBL/GenBank/DDBJ whole genome shotgun (WGS) entry which is preliminary data.</text>
</comment>
<dbReference type="AlphaFoldDB" id="A0AAN8WBF8"/>
<sequence>MTRQGTFGGQQMLVFSEDHPTLNFKSFYATLINNQKCEMQLWNGSDDAASVAIVLGAPYGVQKQRHGSTVIFVLPHVFVKKSSSLFNEVNMVEALSGRYGLESRGST</sequence>